<reference evidence="2 3" key="1">
    <citation type="journal article" date="2013" name="Front. Plant Sci.">
        <title>The Reference Genome of the Halophytic Plant Eutrema salsugineum.</title>
        <authorList>
            <person name="Yang R."/>
            <person name="Jarvis D.E."/>
            <person name="Chen H."/>
            <person name="Beilstein M.A."/>
            <person name="Grimwood J."/>
            <person name="Jenkins J."/>
            <person name="Shu S."/>
            <person name="Prochnik S."/>
            <person name="Xin M."/>
            <person name="Ma C."/>
            <person name="Schmutz J."/>
            <person name="Wing R.A."/>
            <person name="Mitchell-Olds T."/>
            <person name="Schumaker K.S."/>
            <person name="Wang X."/>
        </authorList>
    </citation>
    <scope>NUCLEOTIDE SEQUENCE [LARGE SCALE GENOMIC DNA]</scope>
</reference>
<dbReference type="InterPro" id="IPR036047">
    <property type="entry name" value="F-box-like_dom_sf"/>
</dbReference>
<dbReference type="PANTHER" id="PTHR31111:SF130">
    <property type="entry name" value="F-BOX ASSOCIATED UBIQUITINATION EFFECTOR FAMILY PROTEIN"/>
    <property type="match status" value="1"/>
</dbReference>
<evidence type="ECO:0000313" key="3">
    <source>
        <dbReference type="Proteomes" id="UP000030689"/>
    </source>
</evidence>
<dbReference type="KEGG" id="eus:EUTSA_v10009733mg"/>
<dbReference type="Pfam" id="PF08268">
    <property type="entry name" value="FBA_3"/>
    <property type="match status" value="2"/>
</dbReference>
<evidence type="ECO:0000313" key="2">
    <source>
        <dbReference type="EMBL" id="ESQ33547.1"/>
    </source>
</evidence>
<dbReference type="InterPro" id="IPR017451">
    <property type="entry name" value="F-box-assoc_interact_dom"/>
</dbReference>
<gene>
    <name evidence="2" type="ORF">EUTSA_v10009733mg</name>
</gene>
<dbReference type="EMBL" id="KI517683">
    <property type="protein sequence ID" value="ESQ33547.1"/>
    <property type="molecule type" value="Genomic_DNA"/>
</dbReference>
<dbReference type="InterPro" id="IPR013187">
    <property type="entry name" value="F-box-assoc_dom_typ3"/>
</dbReference>
<dbReference type="Gramene" id="ESQ33547">
    <property type="protein sequence ID" value="ESQ33547"/>
    <property type="gene ID" value="EUTSA_v10009733mg"/>
</dbReference>
<sequence length="284" mass="33133">MDSLPIDLIHDIFSRLPTKSIVMSRCVSKQWESILCRPVFTELFLTRPPRLFFALKDIVAMNGTSSHCLRHIVHMKGFDPIDKQFKVLLCMSRPLFECDYRILTLGTGEMCWRKIKPPLTHYPTADSSQGICIDGVLYYFAREKDERLCVIICFDVRPTFELCMWVLEDYEIQEAPKYACTFPDSKLIDVDVVGVTATGEIVLSEIYRLKPYYVFYFNPESNSLCSVKIQGNHEVLEDRSYQRVCTFVDYVEDLNFNMRAHLLQDRHRFESINKFDALSLLDDD</sequence>
<keyword evidence="3" id="KW-1185">Reference proteome</keyword>
<accession>V4KU57</accession>
<dbReference type="SUPFAM" id="SSF81383">
    <property type="entry name" value="F-box domain"/>
    <property type="match status" value="1"/>
</dbReference>
<dbReference type="AlphaFoldDB" id="V4KU57"/>
<dbReference type="InterPro" id="IPR001810">
    <property type="entry name" value="F-box_dom"/>
</dbReference>
<dbReference type="NCBIfam" id="TIGR01640">
    <property type="entry name" value="F_box_assoc_1"/>
    <property type="match status" value="1"/>
</dbReference>
<dbReference type="PANTHER" id="PTHR31111">
    <property type="entry name" value="BNAA05G37150D PROTEIN-RELATED"/>
    <property type="match status" value="1"/>
</dbReference>
<dbReference type="Proteomes" id="UP000030689">
    <property type="component" value="Unassembled WGS sequence"/>
</dbReference>
<proteinExistence type="predicted"/>
<feature type="domain" description="F-box" evidence="1">
    <location>
        <begin position="1"/>
        <end position="47"/>
    </location>
</feature>
<dbReference type="CDD" id="cd22157">
    <property type="entry name" value="F-box_AtFBW1-like"/>
    <property type="match status" value="1"/>
</dbReference>
<protein>
    <recommendedName>
        <fullName evidence="1">F-box domain-containing protein</fullName>
    </recommendedName>
</protein>
<dbReference type="SMART" id="SM00256">
    <property type="entry name" value="FBOX"/>
    <property type="match status" value="1"/>
</dbReference>
<evidence type="ECO:0000259" key="1">
    <source>
        <dbReference type="PROSITE" id="PS50181"/>
    </source>
</evidence>
<dbReference type="PROSITE" id="PS50181">
    <property type="entry name" value="FBOX"/>
    <property type="match status" value="1"/>
</dbReference>
<dbReference type="Pfam" id="PF00646">
    <property type="entry name" value="F-box"/>
    <property type="match status" value="1"/>
</dbReference>
<name>V4KU57_EUTSA</name>
<organism evidence="2 3">
    <name type="scientific">Eutrema salsugineum</name>
    <name type="common">Saltwater cress</name>
    <name type="synonym">Sisymbrium salsugineum</name>
    <dbReference type="NCBI Taxonomy" id="72664"/>
    <lineage>
        <taxon>Eukaryota</taxon>
        <taxon>Viridiplantae</taxon>
        <taxon>Streptophyta</taxon>
        <taxon>Embryophyta</taxon>
        <taxon>Tracheophyta</taxon>
        <taxon>Spermatophyta</taxon>
        <taxon>Magnoliopsida</taxon>
        <taxon>eudicotyledons</taxon>
        <taxon>Gunneridae</taxon>
        <taxon>Pentapetalae</taxon>
        <taxon>rosids</taxon>
        <taxon>malvids</taxon>
        <taxon>Brassicales</taxon>
        <taxon>Brassicaceae</taxon>
        <taxon>Eutremeae</taxon>
        <taxon>Eutrema</taxon>
    </lineage>
</organism>
<dbReference type="Gene3D" id="1.20.1280.50">
    <property type="match status" value="1"/>
</dbReference>